<feature type="region of interest" description="Disordered" evidence="2">
    <location>
        <begin position="298"/>
        <end position="348"/>
    </location>
</feature>
<evidence type="ECO:0000313" key="3">
    <source>
        <dbReference type="EMBL" id="QJA80031.1"/>
    </source>
</evidence>
<feature type="coiled-coil region" evidence="1">
    <location>
        <begin position="76"/>
        <end position="110"/>
    </location>
</feature>
<dbReference type="EMBL" id="MT142403">
    <property type="protein sequence ID" value="QJA80031.1"/>
    <property type="molecule type" value="Genomic_DNA"/>
</dbReference>
<keyword evidence="1" id="KW-0175">Coiled coil</keyword>
<protein>
    <submittedName>
        <fullName evidence="3">Uncharacterized protein</fullName>
    </submittedName>
</protein>
<gene>
    <name evidence="3" type="ORF">MM415A00788_0018</name>
</gene>
<evidence type="ECO:0000256" key="1">
    <source>
        <dbReference type="SAM" id="Coils"/>
    </source>
</evidence>
<dbReference type="AlphaFoldDB" id="A0A6M3KEK1"/>
<feature type="region of interest" description="Disordered" evidence="2">
    <location>
        <begin position="1"/>
        <end position="43"/>
    </location>
</feature>
<feature type="region of interest" description="Disordered" evidence="2">
    <location>
        <begin position="124"/>
        <end position="143"/>
    </location>
</feature>
<evidence type="ECO:0000256" key="2">
    <source>
        <dbReference type="SAM" id="MobiDB-lite"/>
    </source>
</evidence>
<reference evidence="3" key="1">
    <citation type="submission" date="2020-03" db="EMBL/GenBank/DDBJ databases">
        <title>The deep terrestrial virosphere.</title>
        <authorList>
            <person name="Holmfeldt K."/>
            <person name="Nilsson E."/>
            <person name="Simone D."/>
            <person name="Lopez-Fernandez M."/>
            <person name="Wu X."/>
            <person name="de Brujin I."/>
            <person name="Lundin D."/>
            <person name="Andersson A."/>
            <person name="Bertilsson S."/>
            <person name="Dopson M."/>
        </authorList>
    </citation>
    <scope>NUCLEOTIDE SEQUENCE</scope>
    <source>
        <strain evidence="3">MM415A00788</strain>
    </source>
</reference>
<organism evidence="3">
    <name type="scientific">viral metagenome</name>
    <dbReference type="NCBI Taxonomy" id="1070528"/>
    <lineage>
        <taxon>unclassified sequences</taxon>
        <taxon>metagenomes</taxon>
        <taxon>organismal metagenomes</taxon>
    </lineage>
</organism>
<feature type="compositionally biased region" description="Basic and acidic residues" evidence="2">
    <location>
        <begin position="311"/>
        <end position="325"/>
    </location>
</feature>
<name>A0A6M3KEK1_9ZZZZ</name>
<sequence>MQAYMEEAMNETRSTEQGVQEKEGKSAEQASDSTEQADQDGVVLLDVTKKYRSKRQPDVAISGDELWAGYGRGRQYDKLQSEYQKLQAQDQTARERLAEMEERVAEFETKDRLAKAMRELGVGATGTKATAQEPSDDWLTPNENAAYANVSPEEIASRTEQVLRQEFEKRLSPDKVEQLVTERLSRLYSIDQEKREAEEGRKRAATKIRSAKLAKLKMDFPDVSESSLQEIVNADAEYMAHVLTAAELSQRGDDQGAIESYLDGVEKQEAALQRQLDLMQQQAKITADRKRAAELEAFSAGSLPGEEAEEEVKPEFNWHEGEKRRQDRKSRAKALVTRRAQLKNTGVQ</sequence>
<accession>A0A6M3KEK1</accession>
<proteinExistence type="predicted"/>